<accession>A0A1A5YAT6</accession>
<keyword evidence="3" id="KW-1185">Reference proteome</keyword>
<reference evidence="2 3" key="1">
    <citation type="submission" date="2016-05" db="EMBL/GenBank/DDBJ databases">
        <title>Paenibacillus oryzae. sp. nov., isolated from the rice root.</title>
        <authorList>
            <person name="Zhang J."/>
            <person name="Zhang X."/>
        </authorList>
    </citation>
    <scope>NUCLEOTIDE SEQUENCE [LARGE SCALE GENOMIC DNA]</scope>
    <source>
        <strain evidence="2 3">1DrF-4</strain>
    </source>
</reference>
<dbReference type="Proteomes" id="UP000092024">
    <property type="component" value="Unassembled WGS sequence"/>
</dbReference>
<dbReference type="OrthoDB" id="515428at2"/>
<dbReference type="STRING" id="1844972.A7K91_02440"/>
<dbReference type="SUPFAM" id="SSF46955">
    <property type="entry name" value="Putative DNA-binding domain"/>
    <property type="match status" value="1"/>
</dbReference>
<dbReference type="Gene3D" id="1.10.1660.10">
    <property type="match status" value="1"/>
</dbReference>
<dbReference type="AlphaFoldDB" id="A0A1A5YAT6"/>
<dbReference type="InterPro" id="IPR041657">
    <property type="entry name" value="HTH_17"/>
</dbReference>
<dbReference type="RefSeq" id="WP_068687350.1">
    <property type="nucleotide sequence ID" value="NZ_LYPA01000080.1"/>
</dbReference>
<protein>
    <recommendedName>
        <fullName evidence="1">Helix-turn-helix domain-containing protein</fullName>
    </recommendedName>
</protein>
<name>A0A1A5YAT6_9BACL</name>
<dbReference type="NCBIfam" id="TIGR01764">
    <property type="entry name" value="excise"/>
    <property type="match status" value="1"/>
</dbReference>
<dbReference type="GO" id="GO:0003677">
    <property type="term" value="F:DNA binding"/>
    <property type="evidence" value="ECO:0007669"/>
    <property type="project" value="InterPro"/>
</dbReference>
<gene>
    <name evidence="2" type="ORF">A7K91_02440</name>
</gene>
<dbReference type="InterPro" id="IPR009061">
    <property type="entry name" value="DNA-bd_dom_put_sf"/>
</dbReference>
<evidence type="ECO:0000259" key="1">
    <source>
        <dbReference type="Pfam" id="PF12728"/>
    </source>
</evidence>
<dbReference type="InterPro" id="IPR010093">
    <property type="entry name" value="SinI_DNA-bd"/>
</dbReference>
<proteinExistence type="predicted"/>
<dbReference type="Pfam" id="PF12728">
    <property type="entry name" value="HTH_17"/>
    <property type="match status" value="1"/>
</dbReference>
<sequence>MADLFTVDQLAQMLDMHPRTIRRYIREEQLKASKVGGEWRIRKEDAEMFIGSKLDEIKSDAMDDIQAFIEGKDSVVEGQLQVCTMLDCYVDTEEAVHISEIIMRHMNQPDPSRGKAKMQYFFDDNEQKGRYIIWGTPAFIGKVLSAVGEAVKK</sequence>
<dbReference type="EMBL" id="LYPA01000080">
    <property type="protein sequence ID" value="OBR62490.1"/>
    <property type="molecule type" value="Genomic_DNA"/>
</dbReference>
<feature type="domain" description="Helix-turn-helix" evidence="1">
    <location>
        <begin position="4"/>
        <end position="45"/>
    </location>
</feature>
<organism evidence="2 3">
    <name type="scientific">Paenibacillus oryzae</name>
    <dbReference type="NCBI Taxonomy" id="1844972"/>
    <lineage>
        <taxon>Bacteria</taxon>
        <taxon>Bacillati</taxon>
        <taxon>Bacillota</taxon>
        <taxon>Bacilli</taxon>
        <taxon>Bacillales</taxon>
        <taxon>Paenibacillaceae</taxon>
        <taxon>Paenibacillus</taxon>
    </lineage>
</organism>
<comment type="caution">
    <text evidence="2">The sequence shown here is derived from an EMBL/GenBank/DDBJ whole genome shotgun (WGS) entry which is preliminary data.</text>
</comment>
<evidence type="ECO:0000313" key="3">
    <source>
        <dbReference type="Proteomes" id="UP000092024"/>
    </source>
</evidence>
<evidence type="ECO:0000313" key="2">
    <source>
        <dbReference type="EMBL" id="OBR62490.1"/>
    </source>
</evidence>